<dbReference type="OrthoDB" id="365615at2759"/>
<feature type="transmembrane region" description="Helical" evidence="2">
    <location>
        <begin position="566"/>
        <end position="591"/>
    </location>
</feature>
<dbReference type="eggNOG" id="ENOG502SUY0">
    <property type="taxonomic scope" value="Eukaryota"/>
</dbReference>
<dbReference type="Proteomes" id="UP000031512">
    <property type="component" value="Unassembled WGS sequence"/>
</dbReference>
<accession>L1LED4</accession>
<reference evidence="3 4" key="1">
    <citation type="journal article" date="2012" name="BMC Genomics">
        <title>Comparative genomic analysis and phylogenetic position of Theileria equi.</title>
        <authorList>
            <person name="Kappmeyer L.S."/>
            <person name="Thiagarajan M."/>
            <person name="Herndon D.R."/>
            <person name="Ramsay J.D."/>
            <person name="Caler E."/>
            <person name="Djikeng A."/>
            <person name="Gillespie J.J."/>
            <person name="Lau A.O."/>
            <person name="Roalson E.H."/>
            <person name="Silva J.C."/>
            <person name="Silva M.G."/>
            <person name="Suarez C.E."/>
            <person name="Ueti M.W."/>
            <person name="Nene V.M."/>
            <person name="Mealey R.H."/>
            <person name="Knowles D.P."/>
            <person name="Brayton K.A."/>
        </authorList>
    </citation>
    <scope>NUCLEOTIDE SEQUENCE [LARGE SCALE GENOMIC DNA]</scope>
    <source>
        <strain evidence="3 4">WA</strain>
    </source>
</reference>
<dbReference type="RefSeq" id="XP_004833067.1">
    <property type="nucleotide sequence ID" value="XM_004833010.1"/>
</dbReference>
<keyword evidence="2" id="KW-0812">Transmembrane</keyword>
<keyword evidence="4" id="KW-1185">Reference proteome</keyword>
<feature type="transmembrane region" description="Helical" evidence="2">
    <location>
        <begin position="598"/>
        <end position="614"/>
    </location>
</feature>
<dbReference type="VEuPathDB" id="PiroplasmaDB:BEWA_036510"/>
<evidence type="ECO:0000313" key="4">
    <source>
        <dbReference type="Proteomes" id="UP000031512"/>
    </source>
</evidence>
<protein>
    <submittedName>
        <fullName evidence="3">Uncharacterized protein</fullName>
    </submittedName>
</protein>
<feature type="transmembrane region" description="Helical" evidence="2">
    <location>
        <begin position="198"/>
        <end position="220"/>
    </location>
</feature>
<feature type="region of interest" description="Disordered" evidence="1">
    <location>
        <begin position="321"/>
        <end position="340"/>
    </location>
</feature>
<feature type="transmembrane region" description="Helical" evidence="2">
    <location>
        <begin position="100"/>
        <end position="119"/>
    </location>
</feature>
<name>L1LED4_THEEQ</name>
<feature type="transmembrane region" description="Helical" evidence="2">
    <location>
        <begin position="519"/>
        <end position="540"/>
    </location>
</feature>
<feature type="transmembrane region" description="Helical" evidence="2">
    <location>
        <begin position="620"/>
        <end position="642"/>
    </location>
</feature>
<dbReference type="AlphaFoldDB" id="L1LED4"/>
<dbReference type="EMBL" id="ACOU01000002">
    <property type="protein sequence ID" value="EKX73615.1"/>
    <property type="molecule type" value="Genomic_DNA"/>
</dbReference>
<feature type="compositionally biased region" description="Basic and acidic residues" evidence="1">
    <location>
        <begin position="326"/>
        <end position="340"/>
    </location>
</feature>
<keyword evidence="2" id="KW-1133">Transmembrane helix</keyword>
<gene>
    <name evidence="3" type="ORF">BEWA_036510</name>
</gene>
<proteinExistence type="predicted"/>
<keyword evidence="2" id="KW-0472">Membrane</keyword>
<dbReference type="GeneID" id="15806538"/>
<evidence type="ECO:0000313" key="3">
    <source>
        <dbReference type="EMBL" id="EKX73615.1"/>
    </source>
</evidence>
<comment type="caution">
    <text evidence="3">The sequence shown here is derived from an EMBL/GenBank/DDBJ whole genome shotgun (WGS) entry which is preliminary data.</text>
</comment>
<evidence type="ECO:0000256" key="2">
    <source>
        <dbReference type="SAM" id="Phobius"/>
    </source>
</evidence>
<dbReference type="KEGG" id="beq:BEWA_036510"/>
<organism evidence="3 4">
    <name type="scientific">Theileria equi strain WA</name>
    <dbReference type="NCBI Taxonomy" id="1537102"/>
    <lineage>
        <taxon>Eukaryota</taxon>
        <taxon>Sar</taxon>
        <taxon>Alveolata</taxon>
        <taxon>Apicomplexa</taxon>
        <taxon>Aconoidasida</taxon>
        <taxon>Piroplasmida</taxon>
        <taxon>Theileriidae</taxon>
        <taxon>Theileria</taxon>
    </lineage>
</organism>
<evidence type="ECO:0000256" key="1">
    <source>
        <dbReference type="SAM" id="MobiDB-lite"/>
    </source>
</evidence>
<sequence length="805" mass="91568">MAVFAFNTTNTAACGFSYESEDTLLTFFGIYVTPIVYSLFNSASKYPLFPDDSVNISVDEFLHSDLGLSTTIDLWDVVLMFSHLIKCKKDLLSGLVSRNFVVTFLIMSLVNIFLLGLTFPTAEGDAQQFFDISTNFMRNRGNHIRNPSKSETVKSDDYKVTSKIGAPSSFDVDKRGNVGPSGNVDMNPFRSSLDMFTIAKYAFVIGFFLIDLPYLCYRIYLLSHSNGFSLLLYKNVLFLFLRPYRLNMNQLAERDTAKGWQTAFFEAESTNLKMDAEISADVNEGEYLKKFTRRYTMKQRQSMRRSSTFSGRMSSINGLIHSNQVDSKDDGPRHSQLDKVEDSHIHPLDRMASADQRSSAQKHSIFQNTPFLRSYTHSNFLGNITEDHKFARSGETGVGTSGPMDAAINGAFRAESADRLTPLSSARDIYSHDTDSEDEEFDNCNSEDALGSIDMCKTFILKILRKNQKLPVKSFPIALVVEYCKKFWQKAGNSTKRYGISSMENVHASGYTKTILYRYYSSIFFTIFPRIFIVVLIFSYTGDIRPPRLLIGDKLENAHFVEMLPYYAMMISSFMIPFSFYSTCGILDLVFLFIRETFNLLSLITCVCAFKSSLPKGYEVIHGFTSIIFLVYPIVIMLDLYWSVYRYKDERRSEEPTEEWPTEKTRVFLYRLEFFICKYSISPIAINFKLLSTDLMECIITMDILIHSQWSYLIYTCIFRLLCCSITSSKVSITIVLIDLLLGLTYTTLSQSLRALILRGQEIAHIIATSQDKTNNGNVSLGEVDKYIKVQGLLSSPGIIVPAFL</sequence>